<dbReference type="Proteomes" id="UP000199377">
    <property type="component" value="Unassembled WGS sequence"/>
</dbReference>
<keyword evidence="4" id="KW-1185">Reference proteome</keyword>
<sequence length="71" mass="8084">MEDTYTLLRHFADSWWLLLMMSFFIGCVLFALRPGSRKLHRDISKIPLRDDYDAAPASGPKTTGPRTEGGR</sequence>
<keyword evidence="2" id="KW-0472">Membrane</keyword>
<proteinExistence type="predicted"/>
<feature type="transmembrane region" description="Helical" evidence="2">
    <location>
        <begin position="15"/>
        <end position="32"/>
    </location>
</feature>
<evidence type="ECO:0000256" key="1">
    <source>
        <dbReference type="SAM" id="MobiDB-lite"/>
    </source>
</evidence>
<dbReference type="OrthoDB" id="9801588at2"/>
<gene>
    <name evidence="3" type="ORF">SAMN05216258_110144</name>
</gene>
<reference evidence="3 4" key="1">
    <citation type="submission" date="2016-10" db="EMBL/GenBank/DDBJ databases">
        <authorList>
            <person name="de Groot N.N."/>
        </authorList>
    </citation>
    <scope>NUCLEOTIDE SEQUENCE [LARGE SCALE GENOMIC DNA]</scope>
    <source>
        <strain evidence="3 4">CGMCC 1.11030</strain>
    </source>
</reference>
<evidence type="ECO:0000313" key="4">
    <source>
        <dbReference type="Proteomes" id="UP000199377"/>
    </source>
</evidence>
<dbReference type="EMBL" id="FOQH01000010">
    <property type="protein sequence ID" value="SFI87192.1"/>
    <property type="molecule type" value="Genomic_DNA"/>
</dbReference>
<dbReference type="AlphaFoldDB" id="A0A1I3LR64"/>
<feature type="region of interest" description="Disordered" evidence="1">
    <location>
        <begin position="50"/>
        <end position="71"/>
    </location>
</feature>
<keyword evidence="2" id="KW-1133">Transmembrane helix</keyword>
<name>A0A1I3LR64_9RHOB</name>
<accession>A0A1I3LR64</accession>
<dbReference type="RefSeq" id="WP_092863386.1">
    <property type="nucleotide sequence ID" value="NZ_FOQH01000010.1"/>
</dbReference>
<dbReference type="InterPro" id="IPR008621">
    <property type="entry name" value="Cbb3-typ_cyt_oxidase_comp"/>
</dbReference>
<evidence type="ECO:0000313" key="3">
    <source>
        <dbReference type="EMBL" id="SFI87192.1"/>
    </source>
</evidence>
<dbReference type="STRING" id="1114924.SAMN05216258_110144"/>
<organism evidence="3 4">
    <name type="scientific">Albimonas pacifica</name>
    <dbReference type="NCBI Taxonomy" id="1114924"/>
    <lineage>
        <taxon>Bacteria</taxon>
        <taxon>Pseudomonadati</taxon>
        <taxon>Pseudomonadota</taxon>
        <taxon>Alphaproteobacteria</taxon>
        <taxon>Rhodobacterales</taxon>
        <taxon>Paracoccaceae</taxon>
        <taxon>Albimonas</taxon>
    </lineage>
</organism>
<dbReference type="Pfam" id="PF05545">
    <property type="entry name" value="FixQ"/>
    <property type="match status" value="1"/>
</dbReference>
<keyword evidence="2" id="KW-0812">Transmembrane</keyword>
<protein>
    <submittedName>
        <fullName evidence="3">Cytochrome c oxidase cbb3-type subunit 4</fullName>
    </submittedName>
</protein>
<evidence type="ECO:0000256" key="2">
    <source>
        <dbReference type="SAM" id="Phobius"/>
    </source>
</evidence>
<dbReference type="CDD" id="cd01324">
    <property type="entry name" value="cbb3_Oxidase_CcoQ"/>
    <property type="match status" value="1"/>
</dbReference>